<dbReference type="Pfam" id="PF14079">
    <property type="entry name" value="DUF4260"/>
    <property type="match status" value="1"/>
</dbReference>
<name>A0A5C6S3L0_9RHOB</name>
<dbReference type="AlphaFoldDB" id="A0A5C6S3L0"/>
<evidence type="ECO:0000256" key="1">
    <source>
        <dbReference type="SAM" id="Phobius"/>
    </source>
</evidence>
<keyword evidence="1" id="KW-0472">Membrane</keyword>
<accession>A0A5C6S3L0</accession>
<feature type="transmembrane region" description="Helical" evidence="1">
    <location>
        <begin position="33"/>
        <end position="51"/>
    </location>
</feature>
<organism evidence="2 3">
    <name type="scientific">Paracoccus aurantiacus</name>
    <dbReference type="NCBI Taxonomy" id="2599412"/>
    <lineage>
        <taxon>Bacteria</taxon>
        <taxon>Pseudomonadati</taxon>
        <taxon>Pseudomonadota</taxon>
        <taxon>Alphaproteobacteria</taxon>
        <taxon>Rhodobacterales</taxon>
        <taxon>Paracoccaceae</taxon>
        <taxon>Paracoccus</taxon>
    </lineage>
</organism>
<gene>
    <name evidence="2" type="ORF">FQV27_11200</name>
</gene>
<dbReference type="EMBL" id="VOPL01000004">
    <property type="protein sequence ID" value="TXB68550.1"/>
    <property type="molecule type" value="Genomic_DNA"/>
</dbReference>
<keyword evidence="3" id="KW-1185">Reference proteome</keyword>
<reference evidence="2 3" key="1">
    <citation type="submission" date="2019-08" db="EMBL/GenBank/DDBJ databases">
        <authorList>
            <person name="Ye J."/>
        </authorList>
    </citation>
    <scope>NUCLEOTIDE SEQUENCE [LARGE SCALE GENOMIC DNA]</scope>
    <source>
        <strain evidence="2 3">TK008</strain>
    </source>
</reference>
<keyword evidence="1" id="KW-0812">Transmembrane</keyword>
<keyword evidence="1" id="KW-1133">Transmembrane helix</keyword>
<evidence type="ECO:0000313" key="2">
    <source>
        <dbReference type="EMBL" id="TXB68550.1"/>
    </source>
</evidence>
<proteinExistence type="predicted"/>
<sequence length="123" mass="13676">MKSEIIWQRVEGALIFLTGIWVYNALGGHMPWWVLVLVFFAPDLSFAAYAAGPRFGAFCYNFVHQYGFGLVLLMLGSVSGSSTLLELGGLWFAHSGFDRMLSYGLKTADGFRFTHLGRIGRDS</sequence>
<dbReference type="InterPro" id="IPR025356">
    <property type="entry name" value="DUF4260"/>
</dbReference>
<dbReference type="OrthoDB" id="9813911at2"/>
<protein>
    <submittedName>
        <fullName evidence="2">DUF4260 family protein</fullName>
    </submittedName>
</protein>
<dbReference type="RefSeq" id="WP_147098446.1">
    <property type="nucleotide sequence ID" value="NZ_JBHUFH010000012.1"/>
</dbReference>
<comment type="caution">
    <text evidence="2">The sequence shown here is derived from an EMBL/GenBank/DDBJ whole genome shotgun (WGS) entry which is preliminary data.</text>
</comment>
<feature type="transmembrane region" description="Helical" evidence="1">
    <location>
        <begin position="71"/>
        <end position="93"/>
    </location>
</feature>
<dbReference type="Proteomes" id="UP000321562">
    <property type="component" value="Unassembled WGS sequence"/>
</dbReference>
<feature type="transmembrane region" description="Helical" evidence="1">
    <location>
        <begin position="6"/>
        <end position="26"/>
    </location>
</feature>
<evidence type="ECO:0000313" key="3">
    <source>
        <dbReference type="Proteomes" id="UP000321562"/>
    </source>
</evidence>